<organism evidence="1 2">
    <name type="scientific">Zalerion maritima</name>
    <dbReference type="NCBI Taxonomy" id="339359"/>
    <lineage>
        <taxon>Eukaryota</taxon>
        <taxon>Fungi</taxon>
        <taxon>Dikarya</taxon>
        <taxon>Ascomycota</taxon>
        <taxon>Pezizomycotina</taxon>
        <taxon>Sordariomycetes</taxon>
        <taxon>Lulworthiomycetidae</taxon>
        <taxon>Lulworthiales</taxon>
        <taxon>Lulworthiaceae</taxon>
        <taxon>Zalerion</taxon>
    </lineage>
</organism>
<evidence type="ECO:0000313" key="1">
    <source>
        <dbReference type="EMBL" id="KAJ2893510.1"/>
    </source>
</evidence>
<proteinExistence type="predicted"/>
<comment type="caution">
    <text evidence="1">The sequence shown here is derived from an EMBL/GenBank/DDBJ whole genome shotgun (WGS) entry which is preliminary data.</text>
</comment>
<evidence type="ECO:0000313" key="2">
    <source>
        <dbReference type="Proteomes" id="UP001201980"/>
    </source>
</evidence>
<name>A0AAD5RHG3_9PEZI</name>
<dbReference type="AlphaFoldDB" id="A0AAD5RHG3"/>
<dbReference type="EMBL" id="JAKWBI020000595">
    <property type="protein sequence ID" value="KAJ2893510.1"/>
    <property type="molecule type" value="Genomic_DNA"/>
</dbReference>
<gene>
    <name evidence="1" type="ORF">MKZ38_008516</name>
</gene>
<keyword evidence="2" id="KW-1185">Reference proteome</keyword>
<sequence length="251" mass="28915">MSSEYSFAPLPRVGPPSPRENPQWKLMNLAGILAREVRDLFKLLCAYVVTKADISTTSIRDIRSLRRRLARWYRDENFDEEMRDDQLGPWTHALTRHEIVYTLVRLVELLTNSTFTWFHPYCYYTTQSPDANLEVAETIPFGISQSPLPAEVREEVAQFKQRLRDSEPLISQYVLNNPEEGHWGKVDELEDEEFFEYVDGLPTSELTGTLILKEIFRIITGITADLILDCRMVSNGSISGPEEEPAKDLDN</sequence>
<accession>A0AAD5RHG3</accession>
<reference evidence="1" key="1">
    <citation type="submission" date="2022-07" db="EMBL/GenBank/DDBJ databases">
        <title>Draft genome sequence of Zalerion maritima ATCC 34329, a (micro)plastics degrading marine fungus.</title>
        <authorList>
            <person name="Paco A."/>
            <person name="Goncalves M.F.M."/>
            <person name="Rocha-Santos T.A.P."/>
            <person name="Alves A."/>
        </authorList>
    </citation>
    <scope>NUCLEOTIDE SEQUENCE</scope>
    <source>
        <strain evidence="1">ATCC 34329</strain>
    </source>
</reference>
<protein>
    <submittedName>
        <fullName evidence="1">Uncharacterized protein</fullName>
    </submittedName>
</protein>
<dbReference type="Proteomes" id="UP001201980">
    <property type="component" value="Unassembled WGS sequence"/>
</dbReference>